<dbReference type="EMBL" id="AP011715">
    <property type="protein sequence ID" value="BAL55320.1"/>
    <property type="molecule type" value="Genomic_DNA"/>
</dbReference>
<evidence type="ECO:0000256" key="2">
    <source>
        <dbReference type="ARBA" id="ARBA00022980"/>
    </source>
</evidence>
<reference evidence="8" key="1">
    <citation type="journal article" date="2005" name="Environ. Microbiol.">
        <title>Genetic and functional properties of uncultivated thermophilic crenarchaeotes from a subsurface gold mine as revealed by analysis of genome fragments.</title>
        <authorList>
            <person name="Nunoura T."/>
            <person name="Hirayama H."/>
            <person name="Takami H."/>
            <person name="Oida H."/>
            <person name="Nishi S."/>
            <person name="Shimamura S."/>
            <person name="Suzuki Y."/>
            <person name="Inagaki F."/>
            <person name="Takai K."/>
            <person name="Nealson K.H."/>
            <person name="Horikoshi K."/>
        </authorList>
    </citation>
    <scope>NUCLEOTIDE SEQUENCE</scope>
</reference>
<evidence type="ECO:0000256" key="6">
    <source>
        <dbReference type="RuleBase" id="RU003889"/>
    </source>
</evidence>
<dbReference type="GO" id="GO:0006412">
    <property type="term" value="P:translation"/>
    <property type="evidence" value="ECO:0007669"/>
    <property type="project" value="InterPro"/>
</dbReference>
<reference evidence="8" key="2">
    <citation type="journal article" date="2012" name="PLoS ONE">
        <title>A Deeply Branching Thermophilic Bacterium with an Ancient Acetyl-CoA Pathway Dominates a Subsurface Ecosystem.</title>
        <authorList>
            <person name="Takami H."/>
            <person name="Noguchi H."/>
            <person name="Takaki Y."/>
            <person name="Uchiyama I."/>
            <person name="Toyoda A."/>
            <person name="Nishi S."/>
            <person name="Chee G.-J."/>
            <person name="Arai W."/>
            <person name="Nunoura T."/>
            <person name="Itoh T."/>
            <person name="Hattori M."/>
            <person name="Takai K."/>
        </authorList>
    </citation>
    <scope>NUCLEOTIDE SEQUENCE</scope>
</reference>
<dbReference type="PANTHER" id="PTHR12934:SF11">
    <property type="entry name" value="LARGE RIBOSOMAL SUBUNIT PROTEIN UL15M"/>
    <property type="match status" value="1"/>
</dbReference>
<dbReference type="AlphaFoldDB" id="H5SGN4"/>
<dbReference type="InterPro" id="IPR021131">
    <property type="entry name" value="Ribosomal_uL15/eL18"/>
</dbReference>
<dbReference type="SUPFAM" id="SSF52080">
    <property type="entry name" value="Ribosomal proteins L15p and L18e"/>
    <property type="match status" value="1"/>
</dbReference>
<evidence type="ECO:0000256" key="1">
    <source>
        <dbReference type="ARBA" id="ARBA00007320"/>
    </source>
</evidence>
<dbReference type="GO" id="GO:0003735">
    <property type="term" value="F:structural constituent of ribosome"/>
    <property type="evidence" value="ECO:0007669"/>
    <property type="project" value="InterPro"/>
</dbReference>
<dbReference type="GO" id="GO:0022625">
    <property type="term" value="C:cytosolic large ribosomal subunit"/>
    <property type="evidence" value="ECO:0007669"/>
    <property type="project" value="TreeGrafter"/>
</dbReference>
<sequence>MPLHRRLPKRGFRNPLRVVYQEVNVGRLQELVESGRLRAGAVVTPELLYQLKVIRKRSEPVKILADGELSVPLEVHAHRFSAAAQQKIMSAGGKVVLHGTVR</sequence>
<evidence type="ECO:0000259" key="7">
    <source>
        <dbReference type="Pfam" id="PF00828"/>
    </source>
</evidence>
<gene>
    <name evidence="8" type="ORF">HGMM_F27B02C22</name>
</gene>
<evidence type="ECO:0000256" key="3">
    <source>
        <dbReference type="ARBA" id="ARBA00023274"/>
    </source>
</evidence>
<protein>
    <recommendedName>
        <fullName evidence="4 6">50S ribosomal protein L15</fullName>
    </recommendedName>
</protein>
<accession>H5SGN4</accession>
<feature type="domain" description="Large ribosomal subunit protein uL15/eL18" evidence="7">
    <location>
        <begin position="22"/>
        <end position="96"/>
    </location>
</feature>
<keyword evidence="2 5" id="KW-0689">Ribosomal protein</keyword>
<dbReference type="NCBIfam" id="TIGR01071">
    <property type="entry name" value="rplO_bact"/>
    <property type="match status" value="1"/>
</dbReference>
<comment type="similarity">
    <text evidence="1 5">Belongs to the universal ribosomal protein uL15 family.</text>
</comment>
<dbReference type="InterPro" id="IPR001196">
    <property type="entry name" value="Ribosomal_uL15_CS"/>
</dbReference>
<organism evidence="8">
    <name type="scientific">uncultured Chlorobiota bacterium</name>
    <dbReference type="NCBI Taxonomy" id="156405"/>
    <lineage>
        <taxon>Bacteria</taxon>
        <taxon>Pseudomonadati</taxon>
        <taxon>Chlorobiota</taxon>
        <taxon>environmental samples</taxon>
    </lineage>
</organism>
<evidence type="ECO:0000256" key="4">
    <source>
        <dbReference type="ARBA" id="ARBA00035497"/>
    </source>
</evidence>
<evidence type="ECO:0000313" key="8">
    <source>
        <dbReference type="EMBL" id="BAL55320.1"/>
    </source>
</evidence>
<dbReference type="PANTHER" id="PTHR12934">
    <property type="entry name" value="50S RIBOSOMAL PROTEIN L15"/>
    <property type="match status" value="1"/>
</dbReference>
<proteinExistence type="inferred from homology"/>
<keyword evidence="3 5" id="KW-0687">Ribonucleoprotein</keyword>
<dbReference type="InterPro" id="IPR036227">
    <property type="entry name" value="Ribosomal_uL15/eL18_sf"/>
</dbReference>
<dbReference type="Pfam" id="PF00828">
    <property type="entry name" value="Ribosomal_L27A"/>
    <property type="match status" value="1"/>
</dbReference>
<dbReference type="InterPro" id="IPR005749">
    <property type="entry name" value="Ribosomal_uL15_bac-type"/>
</dbReference>
<name>H5SGN4_9BACT</name>
<dbReference type="Gene3D" id="3.100.10.10">
    <property type="match status" value="1"/>
</dbReference>
<dbReference type="PROSITE" id="PS00475">
    <property type="entry name" value="RIBOSOMAL_L15"/>
    <property type="match status" value="1"/>
</dbReference>
<evidence type="ECO:0000256" key="5">
    <source>
        <dbReference type="RuleBase" id="RU003888"/>
    </source>
</evidence>